<reference evidence="6 7" key="1">
    <citation type="journal article" date="2019" name="Int. J. Syst. Evol. Microbiol.">
        <title>The Global Catalogue of Microorganisms (GCM) 10K type strain sequencing project: providing services to taxonomists for standard genome sequencing and annotation.</title>
        <authorList>
            <consortium name="The Broad Institute Genomics Platform"/>
            <consortium name="The Broad Institute Genome Sequencing Center for Infectious Disease"/>
            <person name="Wu L."/>
            <person name="Ma J."/>
        </authorList>
    </citation>
    <scope>NUCLEOTIDE SEQUENCE [LARGE SCALE GENOMIC DNA]</scope>
    <source>
        <strain evidence="6 7">JCM 15749</strain>
    </source>
</reference>
<dbReference type="SUPFAM" id="SSF46689">
    <property type="entry name" value="Homeodomain-like"/>
    <property type="match status" value="1"/>
</dbReference>
<dbReference type="InterPro" id="IPR001647">
    <property type="entry name" value="HTH_TetR"/>
</dbReference>
<comment type="caution">
    <text evidence="6">The sequence shown here is derived from an EMBL/GenBank/DDBJ whole genome shotgun (WGS) entry which is preliminary data.</text>
</comment>
<accession>A0ABN2W3S9</accession>
<protein>
    <submittedName>
        <fullName evidence="6">TetR/AcrR family transcriptional regulator C-terminal domain-containing protein</fullName>
    </submittedName>
</protein>
<dbReference type="Gene3D" id="1.10.357.10">
    <property type="entry name" value="Tetracycline Repressor, domain 2"/>
    <property type="match status" value="1"/>
</dbReference>
<feature type="domain" description="HTH tetR-type" evidence="5">
    <location>
        <begin position="10"/>
        <end position="70"/>
    </location>
</feature>
<dbReference type="PROSITE" id="PS50977">
    <property type="entry name" value="HTH_TETR_2"/>
    <property type="match status" value="1"/>
</dbReference>
<evidence type="ECO:0000313" key="6">
    <source>
        <dbReference type="EMBL" id="GAA2082683.1"/>
    </source>
</evidence>
<dbReference type="InterPro" id="IPR050109">
    <property type="entry name" value="HTH-type_TetR-like_transc_reg"/>
</dbReference>
<dbReference type="PANTHER" id="PTHR30055">
    <property type="entry name" value="HTH-TYPE TRANSCRIPTIONAL REGULATOR RUTR"/>
    <property type="match status" value="1"/>
</dbReference>
<keyword evidence="7" id="KW-1185">Reference proteome</keyword>
<evidence type="ECO:0000259" key="5">
    <source>
        <dbReference type="PROSITE" id="PS50977"/>
    </source>
</evidence>
<sequence>MMCGMDRRVARTRHQLEQAILALVAERGLDAVTVADLVERAEVNRSTFYQHYEDKHALLADAVDAAMSADQATLPPVPSDLDDNPPESLVRYLRHFESHAAVYATIFGDHGSPLTVARLQARVADLAQEAIEASETDAFAGMPVRVAAAGLAGSVVGVLGTWIAMEDRPDVETAAEWIWRVLSEPGAQVRRVADSAQ</sequence>
<keyword evidence="1" id="KW-0805">Transcription regulation</keyword>
<dbReference type="PANTHER" id="PTHR30055:SF234">
    <property type="entry name" value="HTH-TYPE TRANSCRIPTIONAL REGULATOR BETI"/>
    <property type="match status" value="1"/>
</dbReference>
<name>A0ABN2W3S9_9ACTN</name>
<evidence type="ECO:0000313" key="7">
    <source>
        <dbReference type="Proteomes" id="UP001501480"/>
    </source>
</evidence>
<dbReference type="Pfam" id="PF00440">
    <property type="entry name" value="TetR_N"/>
    <property type="match status" value="1"/>
</dbReference>
<proteinExistence type="predicted"/>
<keyword evidence="2 4" id="KW-0238">DNA-binding</keyword>
<keyword evidence="3" id="KW-0804">Transcription</keyword>
<evidence type="ECO:0000256" key="2">
    <source>
        <dbReference type="ARBA" id="ARBA00023125"/>
    </source>
</evidence>
<dbReference type="Proteomes" id="UP001501480">
    <property type="component" value="Unassembled WGS sequence"/>
</dbReference>
<evidence type="ECO:0000256" key="3">
    <source>
        <dbReference type="ARBA" id="ARBA00023163"/>
    </source>
</evidence>
<feature type="DNA-binding region" description="H-T-H motif" evidence="4">
    <location>
        <begin position="33"/>
        <end position="52"/>
    </location>
</feature>
<evidence type="ECO:0000256" key="4">
    <source>
        <dbReference type="PROSITE-ProRule" id="PRU00335"/>
    </source>
</evidence>
<evidence type="ECO:0000256" key="1">
    <source>
        <dbReference type="ARBA" id="ARBA00023015"/>
    </source>
</evidence>
<dbReference type="InterPro" id="IPR009057">
    <property type="entry name" value="Homeodomain-like_sf"/>
</dbReference>
<dbReference type="PRINTS" id="PR00455">
    <property type="entry name" value="HTHTETR"/>
</dbReference>
<organism evidence="6 7">
    <name type="scientific">Aeromicrobium halocynthiae</name>
    <dbReference type="NCBI Taxonomy" id="560557"/>
    <lineage>
        <taxon>Bacteria</taxon>
        <taxon>Bacillati</taxon>
        <taxon>Actinomycetota</taxon>
        <taxon>Actinomycetes</taxon>
        <taxon>Propionibacteriales</taxon>
        <taxon>Nocardioidaceae</taxon>
        <taxon>Aeromicrobium</taxon>
    </lineage>
</organism>
<dbReference type="EMBL" id="BAAAPY010000009">
    <property type="protein sequence ID" value="GAA2082683.1"/>
    <property type="molecule type" value="Genomic_DNA"/>
</dbReference>
<gene>
    <name evidence="6" type="ORF">GCM10009821_24510</name>
</gene>